<dbReference type="Proteomes" id="UP000282837">
    <property type="component" value="Unassembled WGS sequence"/>
</dbReference>
<gene>
    <name evidence="1" type="ORF">EOE18_04240</name>
</gene>
<dbReference type="PIRSF" id="PIRSF009151">
    <property type="entry name" value="DUF779"/>
    <property type="match status" value="1"/>
</dbReference>
<dbReference type="Pfam" id="PF05610">
    <property type="entry name" value="DUF779"/>
    <property type="match status" value="1"/>
</dbReference>
<evidence type="ECO:0000313" key="1">
    <source>
        <dbReference type="EMBL" id="RVU07156.1"/>
    </source>
</evidence>
<comment type="caution">
    <text evidence="1">The sequence shown here is derived from an EMBL/GenBank/DDBJ whole genome shotgun (WGS) entry which is preliminary data.</text>
</comment>
<evidence type="ECO:0000313" key="2">
    <source>
        <dbReference type="Proteomes" id="UP000282837"/>
    </source>
</evidence>
<dbReference type="InterPro" id="IPR008497">
    <property type="entry name" value="DUF779"/>
</dbReference>
<protein>
    <submittedName>
        <fullName evidence="1">DUF779 domain-containing protein</fullName>
    </submittedName>
</protein>
<organism evidence="1 2">
    <name type="scientific">Novosphingobium umbonatum</name>
    <dbReference type="NCBI Taxonomy" id="1908524"/>
    <lineage>
        <taxon>Bacteria</taxon>
        <taxon>Pseudomonadati</taxon>
        <taxon>Pseudomonadota</taxon>
        <taxon>Alphaproteobacteria</taxon>
        <taxon>Sphingomonadales</taxon>
        <taxon>Sphingomonadaceae</taxon>
        <taxon>Novosphingobium</taxon>
    </lineage>
</organism>
<reference evidence="1 2" key="1">
    <citation type="submission" date="2019-01" db="EMBL/GenBank/DDBJ databases">
        <authorList>
            <person name="Chen W.-M."/>
        </authorList>
    </citation>
    <scope>NUCLEOTIDE SEQUENCE [LARGE SCALE GENOMIC DNA]</scope>
    <source>
        <strain evidence="1 2">FSY-9</strain>
    </source>
</reference>
<dbReference type="AlphaFoldDB" id="A0A3S2UVB4"/>
<proteinExistence type="predicted"/>
<keyword evidence="2" id="KW-1185">Reference proteome</keyword>
<accession>A0A3S2UVB4</accession>
<dbReference type="OrthoDB" id="3725739at2"/>
<dbReference type="EMBL" id="SACO01000002">
    <property type="protein sequence ID" value="RVU07156.1"/>
    <property type="molecule type" value="Genomic_DNA"/>
</dbReference>
<sequence length="147" mass="15389">MEPGGRPVVGLHLPLTPALPPRVLSTPAAEAMIARLTQAHGPLMFHQSGGCCDGSAPMCFLRGEFRTGASDVLLGHIGGDCPVWIGAAQFEYWQHTQLTIDLVPGRGAGMSLEAPEGFRFITRSRVFSDEEAAALAAAGPPPLGDSV</sequence>
<name>A0A3S2UVB4_9SPHN</name>